<comment type="caution">
    <text evidence="2">The sequence shown here is derived from an EMBL/GenBank/DDBJ whole genome shotgun (WGS) entry which is preliminary data.</text>
</comment>
<dbReference type="EMBL" id="BMKS01000003">
    <property type="protein sequence ID" value="GGG26099.1"/>
    <property type="molecule type" value="Genomic_DNA"/>
</dbReference>
<dbReference type="CDD" id="cd03024">
    <property type="entry name" value="DsbA_FrnE"/>
    <property type="match status" value="1"/>
</dbReference>
<dbReference type="Gene3D" id="3.40.30.10">
    <property type="entry name" value="Glutaredoxin"/>
    <property type="match status" value="1"/>
</dbReference>
<dbReference type="RefSeq" id="WP_229677843.1">
    <property type="nucleotide sequence ID" value="NZ_BMKS01000003.1"/>
</dbReference>
<dbReference type="InterPro" id="IPR036249">
    <property type="entry name" value="Thioredoxin-like_sf"/>
</dbReference>
<dbReference type="GO" id="GO:0016491">
    <property type="term" value="F:oxidoreductase activity"/>
    <property type="evidence" value="ECO:0007669"/>
    <property type="project" value="InterPro"/>
</dbReference>
<accession>A0A8J3EBE4</accession>
<dbReference type="PANTHER" id="PTHR13887">
    <property type="entry name" value="GLUTATHIONE S-TRANSFERASE KAPPA"/>
    <property type="match status" value="1"/>
</dbReference>
<gene>
    <name evidence="2" type="ORF">GCM10010964_12530</name>
</gene>
<evidence type="ECO:0000259" key="1">
    <source>
        <dbReference type="Pfam" id="PF01323"/>
    </source>
</evidence>
<reference evidence="2 3" key="1">
    <citation type="journal article" date="2014" name="Int. J. Syst. Evol. Microbiol.">
        <title>Complete genome sequence of Corynebacterium casei LMG S-19264T (=DSM 44701T), isolated from a smear-ripened cheese.</title>
        <authorList>
            <consortium name="US DOE Joint Genome Institute (JGI-PGF)"/>
            <person name="Walter F."/>
            <person name="Albersmeier A."/>
            <person name="Kalinowski J."/>
            <person name="Ruckert C."/>
        </authorList>
    </citation>
    <scope>NUCLEOTIDE SEQUENCE [LARGE SCALE GENOMIC DNA]</scope>
    <source>
        <strain evidence="2 3">CGMCC 1.16330</strain>
    </source>
</reference>
<dbReference type="Pfam" id="PF01323">
    <property type="entry name" value="DSBA"/>
    <property type="match status" value="1"/>
</dbReference>
<dbReference type="InterPro" id="IPR001853">
    <property type="entry name" value="DSBA-like_thioredoxin_dom"/>
</dbReference>
<evidence type="ECO:0000313" key="3">
    <source>
        <dbReference type="Proteomes" id="UP000597507"/>
    </source>
</evidence>
<keyword evidence="3" id="KW-1185">Reference proteome</keyword>
<sequence>MNLLSPPRARLPIEVVFDLVCPWCFLGTRRLRRALRARPDVLAEIHWRPFLLNPDMAREGVPRQDYFVRKFGGEERARRLHATIAELGRAEGVPFRFDRIRRVPQSLDAHRLVRLAAREGLADALVDALFLAYFAEGADIGDHDTLTAIASAVGLDAFAARRHLATGAEAEQVHADNLRAHRLGINGVPCFVIGGRNAIAGAQEPEVLERLLDVALVEE</sequence>
<evidence type="ECO:0000313" key="2">
    <source>
        <dbReference type="EMBL" id="GGG26099.1"/>
    </source>
</evidence>
<proteinExistence type="predicted"/>
<organism evidence="2 3">
    <name type="scientific">Caldovatus sediminis</name>
    <dbReference type="NCBI Taxonomy" id="2041189"/>
    <lineage>
        <taxon>Bacteria</taxon>
        <taxon>Pseudomonadati</taxon>
        <taxon>Pseudomonadota</taxon>
        <taxon>Alphaproteobacteria</taxon>
        <taxon>Acetobacterales</taxon>
        <taxon>Roseomonadaceae</taxon>
        <taxon>Caldovatus</taxon>
    </lineage>
</organism>
<feature type="domain" description="DSBA-like thioredoxin" evidence="1">
    <location>
        <begin position="13"/>
        <end position="212"/>
    </location>
</feature>
<dbReference type="AlphaFoldDB" id="A0A8J3EBE4"/>
<dbReference type="PANTHER" id="PTHR13887:SF41">
    <property type="entry name" value="THIOREDOXIN SUPERFAMILY PROTEIN"/>
    <property type="match status" value="1"/>
</dbReference>
<protein>
    <submittedName>
        <fullName evidence="2">DSBA oxidoreductase</fullName>
    </submittedName>
</protein>
<dbReference type="SUPFAM" id="SSF52833">
    <property type="entry name" value="Thioredoxin-like"/>
    <property type="match status" value="1"/>
</dbReference>
<name>A0A8J3EBE4_9PROT</name>
<dbReference type="Proteomes" id="UP000597507">
    <property type="component" value="Unassembled WGS sequence"/>
</dbReference>